<evidence type="ECO:0000313" key="3">
    <source>
        <dbReference type="Proteomes" id="UP000193411"/>
    </source>
</evidence>
<dbReference type="AlphaFoldDB" id="A0A1Y2HF10"/>
<name>A0A1Y2HF10_9FUNG</name>
<dbReference type="Proteomes" id="UP000193411">
    <property type="component" value="Unassembled WGS sequence"/>
</dbReference>
<sequence length="262" mass="28092">MLSNLPLEMVPTTLSPARPSQRLPATPSPAYSHQALPQLQMTGEPATFTSARNRVLLGDGACMNDIVYGPPSCPNLVGTHLSLMLRSMLSDRVDGKYDADCAAPSTPRGLEITSCRPNVACLFFLARFLNMRELGVKHDWTRFGAAALLGARNHMVVCTISTRSMDTQCFPQQLPAWPVLCAPSGVDPSPMRSGLSCSLFDRVKSTTFRSPITNSWANFPRSLIAWCLRTPRVGPCFVLACCGQAGCAGHGSFQGCPSAGGS</sequence>
<evidence type="ECO:0000256" key="1">
    <source>
        <dbReference type="SAM" id="MobiDB-lite"/>
    </source>
</evidence>
<feature type="region of interest" description="Disordered" evidence="1">
    <location>
        <begin position="1"/>
        <end position="30"/>
    </location>
</feature>
<gene>
    <name evidence="2" type="ORF">BCR44DRAFT_35965</name>
</gene>
<dbReference type="EMBL" id="MCFL01000038">
    <property type="protein sequence ID" value="ORZ33168.1"/>
    <property type="molecule type" value="Genomic_DNA"/>
</dbReference>
<accession>A0A1Y2HF10</accession>
<protein>
    <submittedName>
        <fullName evidence="2">Uncharacterized protein</fullName>
    </submittedName>
</protein>
<evidence type="ECO:0000313" key="2">
    <source>
        <dbReference type="EMBL" id="ORZ33168.1"/>
    </source>
</evidence>
<comment type="caution">
    <text evidence="2">The sequence shown here is derived from an EMBL/GenBank/DDBJ whole genome shotgun (WGS) entry which is preliminary data.</text>
</comment>
<proteinExistence type="predicted"/>
<organism evidence="2 3">
    <name type="scientific">Catenaria anguillulae PL171</name>
    <dbReference type="NCBI Taxonomy" id="765915"/>
    <lineage>
        <taxon>Eukaryota</taxon>
        <taxon>Fungi</taxon>
        <taxon>Fungi incertae sedis</taxon>
        <taxon>Blastocladiomycota</taxon>
        <taxon>Blastocladiomycetes</taxon>
        <taxon>Blastocladiales</taxon>
        <taxon>Catenariaceae</taxon>
        <taxon>Catenaria</taxon>
    </lineage>
</organism>
<reference evidence="2 3" key="1">
    <citation type="submission" date="2016-07" db="EMBL/GenBank/DDBJ databases">
        <title>Pervasive Adenine N6-methylation of Active Genes in Fungi.</title>
        <authorList>
            <consortium name="DOE Joint Genome Institute"/>
            <person name="Mondo S.J."/>
            <person name="Dannebaum R.O."/>
            <person name="Kuo R.C."/>
            <person name="Labutti K."/>
            <person name="Haridas S."/>
            <person name="Kuo A."/>
            <person name="Salamov A."/>
            <person name="Ahrendt S.R."/>
            <person name="Lipzen A."/>
            <person name="Sullivan W."/>
            <person name="Andreopoulos W.B."/>
            <person name="Clum A."/>
            <person name="Lindquist E."/>
            <person name="Daum C."/>
            <person name="Ramamoorthy G.K."/>
            <person name="Gryganskyi A."/>
            <person name="Culley D."/>
            <person name="Magnuson J.K."/>
            <person name="James T.Y."/>
            <person name="O'Malley M.A."/>
            <person name="Stajich J.E."/>
            <person name="Spatafora J.W."/>
            <person name="Visel A."/>
            <person name="Grigoriev I.V."/>
        </authorList>
    </citation>
    <scope>NUCLEOTIDE SEQUENCE [LARGE SCALE GENOMIC DNA]</scope>
    <source>
        <strain evidence="2 3">PL171</strain>
    </source>
</reference>
<keyword evidence="3" id="KW-1185">Reference proteome</keyword>